<keyword evidence="1" id="KW-0805">Transcription regulation</keyword>
<keyword evidence="7" id="KW-1185">Reference proteome</keyword>
<protein>
    <submittedName>
        <fullName evidence="6">TetR/AcrR family transcriptional regulator</fullName>
    </submittedName>
</protein>
<keyword evidence="3" id="KW-0804">Transcription</keyword>
<dbReference type="Proteomes" id="UP001500979">
    <property type="component" value="Unassembled WGS sequence"/>
</dbReference>
<dbReference type="PROSITE" id="PS01081">
    <property type="entry name" value="HTH_TETR_1"/>
    <property type="match status" value="1"/>
</dbReference>
<dbReference type="PRINTS" id="PR00455">
    <property type="entry name" value="HTHTETR"/>
</dbReference>
<dbReference type="PANTHER" id="PTHR30055">
    <property type="entry name" value="HTH-TYPE TRANSCRIPTIONAL REGULATOR RUTR"/>
    <property type="match status" value="1"/>
</dbReference>
<evidence type="ECO:0000256" key="1">
    <source>
        <dbReference type="ARBA" id="ARBA00023015"/>
    </source>
</evidence>
<reference evidence="6 7" key="1">
    <citation type="journal article" date="2019" name="Int. J. Syst. Evol. Microbiol.">
        <title>The Global Catalogue of Microorganisms (GCM) 10K type strain sequencing project: providing services to taxonomists for standard genome sequencing and annotation.</title>
        <authorList>
            <consortium name="The Broad Institute Genomics Platform"/>
            <consortium name="The Broad Institute Genome Sequencing Center for Infectious Disease"/>
            <person name="Wu L."/>
            <person name="Ma J."/>
        </authorList>
    </citation>
    <scope>NUCLEOTIDE SEQUENCE [LARGE SCALE GENOMIC DNA]</scope>
    <source>
        <strain evidence="6 7">JCM 9383</strain>
    </source>
</reference>
<evidence type="ECO:0000256" key="2">
    <source>
        <dbReference type="ARBA" id="ARBA00023125"/>
    </source>
</evidence>
<keyword evidence="2 4" id="KW-0238">DNA-binding</keyword>
<feature type="DNA-binding region" description="H-T-H motif" evidence="4">
    <location>
        <begin position="31"/>
        <end position="50"/>
    </location>
</feature>
<dbReference type="Pfam" id="PF00440">
    <property type="entry name" value="TetR_N"/>
    <property type="match status" value="1"/>
</dbReference>
<evidence type="ECO:0000259" key="5">
    <source>
        <dbReference type="PROSITE" id="PS50977"/>
    </source>
</evidence>
<accession>A0ABN3VMF8</accession>
<comment type="caution">
    <text evidence="6">The sequence shown here is derived from an EMBL/GenBank/DDBJ whole genome shotgun (WGS) entry which is preliminary data.</text>
</comment>
<feature type="domain" description="HTH tetR-type" evidence="5">
    <location>
        <begin position="8"/>
        <end position="68"/>
    </location>
</feature>
<evidence type="ECO:0000256" key="4">
    <source>
        <dbReference type="PROSITE-ProRule" id="PRU00335"/>
    </source>
</evidence>
<evidence type="ECO:0000256" key="3">
    <source>
        <dbReference type="ARBA" id="ARBA00023163"/>
    </source>
</evidence>
<organism evidence="6 7">
    <name type="scientific">Saccharopolyspora taberi</name>
    <dbReference type="NCBI Taxonomy" id="60895"/>
    <lineage>
        <taxon>Bacteria</taxon>
        <taxon>Bacillati</taxon>
        <taxon>Actinomycetota</taxon>
        <taxon>Actinomycetes</taxon>
        <taxon>Pseudonocardiales</taxon>
        <taxon>Pseudonocardiaceae</taxon>
        <taxon>Saccharopolyspora</taxon>
    </lineage>
</organism>
<gene>
    <name evidence="6" type="ORF">GCM10010470_63920</name>
</gene>
<dbReference type="SUPFAM" id="SSF46689">
    <property type="entry name" value="Homeodomain-like"/>
    <property type="match status" value="1"/>
</dbReference>
<dbReference type="RefSeq" id="WP_344686103.1">
    <property type="nucleotide sequence ID" value="NZ_BAAAUX010000040.1"/>
</dbReference>
<dbReference type="PROSITE" id="PS50977">
    <property type="entry name" value="HTH_TETR_2"/>
    <property type="match status" value="1"/>
</dbReference>
<sequence length="230" mass="26302">MPPEPRNPDRADRILDAAAALMLRLGYRKVTIEDVAKQAGIGKGTVYLHWRTKKELFYALLLRESIAMTEQLLAVIEDDPEEIRMHRFVRSAYLLTMRSPLLAALLLRDTEVLGELAEMERAEDLVLNDRIYQIYVERGLLNDIPDLQFALQATAIGFYLTDRFGHHEELDLETKADSLSRVVRRAFEPDTGPDPATIARTAAELGDILRDFTSRYRKRIYASDPTRGTR</sequence>
<evidence type="ECO:0000313" key="6">
    <source>
        <dbReference type="EMBL" id="GAA2819856.1"/>
    </source>
</evidence>
<dbReference type="InterPro" id="IPR050109">
    <property type="entry name" value="HTH-type_TetR-like_transc_reg"/>
</dbReference>
<dbReference type="InterPro" id="IPR023772">
    <property type="entry name" value="DNA-bd_HTH_TetR-type_CS"/>
</dbReference>
<evidence type="ECO:0000313" key="7">
    <source>
        <dbReference type="Proteomes" id="UP001500979"/>
    </source>
</evidence>
<dbReference type="InterPro" id="IPR001647">
    <property type="entry name" value="HTH_TetR"/>
</dbReference>
<dbReference type="Gene3D" id="1.10.357.10">
    <property type="entry name" value="Tetracycline Repressor, domain 2"/>
    <property type="match status" value="1"/>
</dbReference>
<name>A0ABN3VMF8_9PSEU</name>
<dbReference type="PANTHER" id="PTHR30055:SF234">
    <property type="entry name" value="HTH-TYPE TRANSCRIPTIONAL REGULATOR BETI"/>
    <property type="match status" value="1"/>
</dbReference>
<proteinExistence type="predicted"/>
<dbReference type="EMBL" id="BAAAUX010000040">
    <property type="protein sequence ID" value="GAA2819856.1"/>
    <property type="molecule type" value="Genomic_DNA"/>
</dbReference>
<dbReference type="InterPro" id="IPR009057">
    <property type="entry name" value="Homeodomain-like_sf"/>
</dbReference>